<accession>A0A068TVF9</accession>
<keyword evidence="2" id="KW-1185">Reference proteome</keyword>
<proteinExistence type="predicted"/>
<evidence type="ECO:0000313" key="1">
    <source>
        <dbReference type="EMBL" id="CDO99333.1"/>
    </source>
</evidence>
<dbReference type="EMBL" id="HG739087">
    <property type="protein sequence ID" value="CDO99333.1"/>
    <property type="molecule type" value="Genomic_DNA"/>
</dbReference>
<dbReference type="InParanoid" id="A0A068TVF9"/>
<sequence>MQFSKTSKVRAHSFCCKVVRSRETETNGEEAKETESCGRQLKGLMMEIKMAKLQACYNCCLLIQLAHCPFLASTSFGEFSSSHQPNSVLLRYMKESEEVRRAMIPLDFIKRGFLATLLLKEKKGMERMLNLRIVKSRERLCLLILRMRTSLSILRMRTSC</sequence>
<protein>
    <submittedName>
        <fullName evidence="1">Uncharacterized protein</fullName>
    </submittedName>
</protein>
<evidence type="ECO:0000313" key="2">
    <source>
        <dbReference type="Proteomes" id="UP000295252"/>
    </source>
</evidence>
<dbReference type="Proteomes" id="UP000295252">
    <property type="component" value="Chromosome V"/>
</dbReference>
<reference evidence="2" key="1">
    <citation type="journal article" date="2014" name="Science">
        <title>The coffee genome provides insight into the convergent evolution of caffeine biosynthesis.</title>
        <authorList>
            <person name="Denoeud F."/>
            <person name="Carretero-Paulet L."/>
            <person name="Dereeper A."/>
            <person name="Droc G."/>
            <person name="Guyot R."/>
            <person name="Pietrella M."/>
            <person name="Zheng C."/>
            <person name="Alberti A."/>
            <person name="Anthony F."/>
            <person name="Aprea G."/>
            <person name="Aury J.M."/>
            <person name="Bento P."/>
            <person name="Bernard M."/>
            <person name="Bocs S."/>
            <person name="Campa C."/>
            <person name="Cenci A."/>
            <person name="Combes M.C."/>
            <person name="Crouzillat D."/>
            <person name="Da Silva C."/>
            <person name="Daddiego L."/>
            <person name="De Bellis F."/>
            <person name="Dussert S."/>
            <person name="Garsmeur O."/>
            <person name="Gayraud T."/>
            <person name="Guignon V."/>
            <person name="Jahn K."/>
            <person name="Jamilloux V."/>
            <person name="Joet T."/>
            <person name="Labadie K."/>
            <person name="Lan T."/>
            <person name="Leclercq J."/>
            <person name="Lepelley M."/>
            <person name="Leroy T."/>
            <person name="Li L.T."/>
            <person name="Librado P."/>
            <person name="Lopez L."/>
            <person name="Munoz A."/>
            <person name="Noel B."/>
            <person name="Pallavicini A."/>
            <person name="Perrotta G."/>
            <person name="Poncet V."/>
            <person name="Pot D."/>
            <person name="Priyono X."/>
            <person name="Rigoreau M."/>
            <person name="Rouard M."/>
            <person name="Rozas J."/>
            <person name="Tranchant-Dubreuil C."/>
            <person name="VanBuren R."/>
            <person name="Zhang Q."/>
            <person name="Andrade A.C."/>
            <person name="Argout X."/>
            <person name="Bertrand B."/>
            <person name="de Kochko A."/>
            <person name="Graziosi G."/>
            <person name="Henry R.J."/>
            <person name="Jayarama X."/>
            <person name="Ming R."/>
            <person name="Nagai C."/>
            <person name="Rounsley S."/>
            <person name="Sankoff D."/>
            <person name="Giuliano G."/>
            <person name="Albert V.A."/>
            <person name="Wincker P."/>
            <person name="Lashermes P."/>
        </authorList>
    </citation>
    <scope>NUCLEOTIDE SEQUENCE [LARGE SCALE GENOMIC DNA]</scope>
    <source>
        <strain evidence="2">cv. DH200-94</strain>
    </source>
</reference>
<gene>
    <name evidence="1" type="ORF">GSCOC_T00026448001</name>
</gene>
<dbReference type="Gramene" id="CDO99333">
    <property type="protein sequence ID" value="CDO99333"/>
    <property type="gene ID" value="GSCOC_T00026448001"/>
</dbReference>
<organism evidence="1 2">
    <name type="scientific">Coffea canephora</name>
    <name type="common">Robusta coffee</name>
    <dbReference type="NCBI Taxonomy" id="49390"/>
    <lineage>
        <taxon>Eukaryota</taxon>
        <taxon>Viridiplantae</taxon>
        <taxon>Streptophyta</taxon>
        <taxon>Embryophyta</taxon>
        <taxon>Tracheophyta</taxon>
        <taxon>Spermatophyta</taxon>
        <taxon>Magnoliopsida</taxon>
        <taxon>eudicotyledons</taxon>
        <taxon>Gunneridae</taxon>
        <taxon>Pentapetalae</taxon>
        <taxon>asterids</taxon>
        <taxon>lamiids</taxon>
        <taxon>Gentianales</taxon>
        <taxon>Rubiaceae</taxon>
        <taxon>Ixoroideae</taxon>
        <taxon>Gardenieae complex</taxon>
        <taxon>Bertiereae - Coffeeae clade</taxon>
        <taxon>Coffeeae</taxon>
        <taxon>Coffea</taxon>
    </lineage>
</organism>
<dbReference type="AlphaFoldDB" id="A0A068TVF9"/>
<name>A0A068TVF9_COFCA</name>